<dbReference type="AlphaFoldDB" id="A0A414AUK6"/>
<proteinExistence type="predicted"/>
<evidence type="ECO:0000256" key="1">
    <source>
        <dbReference type="SAM" id="Phobius"/>
    </source>
</evidence>
<dbReference type="Proteomes" id="UP000283975">
    <property type="component" value="Unassembled WGS sequence"/>
</dbReference>
<keyword evidence="1" id="KW-0812">Transmembrane</keyword>
<protein>
    <submittedName>
        <fullName evidence="2">Uncharacterized protein</fullName>
    </submittedName>
</protein>
<reference evidence="2 3" key="1">
    <citation type="submission" date="2018-08" db="EMBL/GenBank/DDBJ databases">
        <title>A genome reference for cultivated species of the human gut microbiota.</title>
        <authorList>
            <person name="Zou Y."/>
            <person name="Xue W."/>
            <person name="Luo G."/>
        </authorList>
    </citation>
    <scope>NUCLEOTIDE SEQUENCE [LARGE SCALE GENOMIC DNA]</scope>
    <source>
        <strain evidence="2 3">AM35-14</strain>
    </source>
</reference>
<dbReference type="RefSeq" id="WP_117627114.1">
    <property type="nucleotide sequence ID" value="NZ_CATYQV010000048.1"/>
</dbReference>
<name>A0A414AUK6_9FIRM</name>
<dbReference type="EMBL" id="QSHZ01000015">
    <property type="protein sequence ID" value="RHC55305.1"/>
    <property type="molecule type" value="Genomic_DNA"/>
</dbReference>
<keyword evidence="1" id="KW-0472">Membrane</keyword>
<comment type="caution">
    <text evidence="2">The sequence shown here is derived from an EMBL/GenBank/DDBJ whole genome shotgun (WGS) entry which is preliminary data.</text>
</comment>
<evidence type="ECO:0000313" key="3">
    <source>
        <dbReference type="Proteomes" id="UP000283975"/>
    </source>
</evidence>
<feature type="transmembrane region" description="Helical" evidence="1">
    <location>
        <begin position="6"/>
        <end position="30"/>
    </location>
</feature>
<evidence type="ECO:0000313" key="2">
    <source>
        <dbReference type="EMBL" id="RHC55305.1"/>
    </source>
</evidence>
<organism evidence="2 3">
    <name type="scientific">Enterocloster bolteae</name>
    <dbReference type="NCBI Taxonomy" id="208479"/>
    <lineage>
        <taxon>Bacteria</taxon>
        <taxon>Bacillati</taxon>
        <taxon>Bacillota</taxon>
        <taxon>Clostridia</taxon>
        <taxon>Lachnospirales</taxon>
        <taxon>Lachnospiraceae</taxon>
        <taxon>Enterocloster</taxon>
    </lineage>
</organism>
<sequence length="180" mass="20306">MAGTGITGMLITFVGGIILIMVLVIVLILYHKRQVERTSAPFPQVIQDAAVMAVPETEDFDKFLVRGIKDAGQSLKGYERIQSGYDSLPNYIICYRGNEMYILTAKYSSRRRIDVDTERILHFTKEQIKEIKIGMGKVDIIFKNKMFFVAAVSPNLIAPQTEQYGGFMKYIKNLAAEVKA</sequence>
<gene>
    <name evidence="2" type="ORF">DW839_15435</name>
</gene>
<accession>A0A414AUK6</accession>
<keyword evidence="1" id="KW-1133">Transmembrane helix</keyword>